<feature type="transmembrane region" description="Helical" evidence="1">
    <location>
        <begin position="261"/>
        <end position="282"/>
    </location>
</feature>
<feature type="transmembrane region" description="Helical" evidence="1">
    <location>
        <begin position="198"/>
        <end position="217"/>
    </location>
</feature>
<feature type="transmembrane region" description="Helical" evidence="1">
    <location>
        <begin position="68"/>
        <end position="90"/>
    </location>
</feature>
<feature type="transmembrane region" description="Helical" evidence="1">
    <location>
        <begin position="96"/>
        <end position="116"/>
    </location>
</feature>
<feature type="transmembrane region" description="Helical" evidence="1">
    <location>
        <begin position="229"/>
        <end position="249"/>
    </location>
</feature>
<evidence type="ECO:0000256" key="1">
    <source>
        <dbReference type="SAM" id="Phobius"/>
    </source>
</evidence>
<gene>
    <name evidence="2" type="ORF">DSOL_4419</name>
</gene>
<evidence type="ECO:0000313" key="3">
    <source>
        <dbReference type="Proteomes" id="UP000186102"/>
    </source>
</evidence>
<proteinExistence type="predicted"/>
<organism evidence="2 3">
    <name type="scientific">Desulfosporosinus metallidurans</name>
    <dbReference type="NCBI Taxonomy" id="1888891"/>
    <lineage>
        <taxon>Bacteria</taxon>
        <taxon>Bacillati</taxon>
        <taxon>Bacillota</taxon>
        <taxon>Clostridia</taxon>
        <taxon>Eubacteriales</taxon>
        <taxon>Desulfitobacteriaceae</taxon>
        <taxon>Desulfosporosinus</taxon>
    </lineage>
</organism>
<dbReference type="RefSeq" id="WP_075366767.1">
    <property type="nucleotide sequence ID" value="NZ_MLBF01000053.1"/>
</dbReference>
<dbReference type="EMBL" id="MLBF01000053">
    <property type="protein sequence ID" value="OLN27700.1"/>
    <property type="molecule type" value="Genomic_DNA"/>
</dbReference>
<reference evidence="2 3" key="1">
    <citation type="submission" date="2016-09" db="EMBL/GenBank/DDBJ databases">
        <title>Complete genome of Desulfosporosinus sp. OL.</title>
        <authorList>
            <person name="Mardanov A."/>
            <person name="Beletsky A."/>
            <person name="Panova A."/>
            <person name="Karnachuk O."/>
            <person name="Ravin N."/>
        </authorList>
    </citation>
    <scope>NUCLEOTIDE SEQUENCE [LARGE SCALE GENOMIC DNA]</scope>
    <source>
        <strain evidence="2 3">OL</strain>
    </source>
</reference>
<feature type="transmembrane region" description="Helical" evidence="1">
    <location>
        <begin position="31"/>
        <end position="56"/>
    </location>
</feature>
<keyword evidence="3" id="KW-1185">Reference proteome</keyword>
<dbReference type="OrthoDB" id="3457556at2"/>
<name>A0A1Q8QK52_9FIRM</name>
<evidence type="ECO:0000313" key="2">
    <source>
        <dbReference type="EMBL" id="OLN27700.1"/>
    </source>
</evidence>
<protein>
    <submittedName>
        <fullName evidence="2">Putative membrane protein</fullName>
    </submittedName>
</protein>
<sequence>MKAIVLGILASLFFAVTFVLNRAMNLAGGSWIWSAVLRYVFMVPPLFVIVIVRGNLKTILDDLRKRPGLWMSWSTIGFGLFYAPLCFAAAFGPAWLVASMWQITIVAGSLLAPFFYQVVQTDKGPQKVKAKIPLKGLWISLIILAGVAVIQLQQIQHLMFKEMIFGVIPVVLAAFAYPLGNRKMMIACENKLDTYQRVLGMTLASLPFWIIMGMYGFVTVGPPSHQQVYQAIIVALSSGVIATVLFFTATDLTKGDLHKLAAVEATQSGEIIFSVFGEVFILNGNYPTILSMMGMVLVIVGMTLHSFPAQGAKQSRAVS</sequence>
<dbReference type="STRING" id="1888891.DSOL_4419"/>
<keyword evidence="1" id="KW-1133">Transmembrane helix</keyword>
<dbReference type="AlphaFoldDB" id="A0A1Q8QK52"/>
<comment type="caution">
    <text evidence="2">The sequence shown here is derived from an EMBL/GenBank/DDBJ whole genome shotgun (WGS) entry which is preliminary data.</text>
</comment>
<dbReference type="InterPro" id="IPR032713">
    <property type="entry name" value="EmrE"/>
</dbReference>
<dbReference type="Proteomes" id="UP000186102">
    <property type="component" value="Unassembled WGS sequence"/>
</dbReference>
<feature type="transmembrane region" description="Helical" evidence="1">
    <location>
        <begin position="136"/>
        <end position="152"/>
    </location>
</feature>
<accession>A0A1Q8QK52</accession>
<keyword evidence="1" id="KW-0472">Membrane</keyword>
<feature type="transmembrane region" description="Helical" evidence="1">
    <location>
        <begin position="288"/>
        <end position="307"/>
    </location>
</feature>
<keyword evidence="1" id="KW-0812">Transmembrane</keyword>
<feature type="transmembrane region" description="Helical" evidence="1">
    <location>
        <begin position="158"/>
        <end position="177"/>
    </location>
</feature>
<dbReference type="Pfam" id="PF13536">
    <property type="entry name" value="EmrE"/>
    <property type="match status" value="1"/>
</dbReference>